<gene>
    <name evidence="2" type="ORF">JH146_0214</name>
</gene>
<accession>A0A076L9T6</accession>
<feature type="transmembrane region" description="Helical" evidence="1">
    <location>
        <begin position="36"/>
        <end position="55"/>
    </location>
</feature>
<evidence type="ECO:0000313" key="2">
    <source>
        <dbReference type="EMBL" id="AIJ05065.1"/>
    </source>
</evidence>
<dbReference type="OrthoDB" id="65410at2157"/>
<evidence type="ECO:0000313" key="3">
    <source>
        <dbReference type="Proteomes" id="UP000028781"/>
    </source>
</evidence>
<protein>
    <submittedName>
        <fullName evidence="2">Uncharacterized protein</fullName>
    </submittedName>
</protein>
<reference evidence="2 3" key="1">
    <citation type="journal article" date="2015" name="Int. J. Syst. Evol. Microbiol.">
        <title>M ethanocaldococcus bathoardescens sp. nov., a hyperthermophilic methanogen isolated from a volcanically active deep-sea hydrothermal vent.</title>
        <authorList>
            <person name="Stewart L.C."/>
            <person name="Jung J.H."/>
            <person name="Kim Y.T."/>
            <person name="Kwon S.W."/>
            <person name="Park C.S."/>
            <person name="Holden J.F."/>
        </authorList>
    </citation>
    <scope>NUCLEOTIDE SEQUENCE [LARGE SCALE GENOMIC DNA]</scope>
    <source>
        <strain evidence="2 3">JH146</strain>
    </source>
</reference>
<dbReference type="EMBL" id="CP009149">
    <property type="protein sequence ID" value="AIJ05065.1"/>
    <property type="molecule type" value="Genomic_DNA"/>
</dbReference>
<feature type="transmembrane region" description="Helical" evidence="1">
    <location>
        <begin position="127"/>
        <end position="157"/>
    </location>
</feature>
<dbReference type="KEGG" id="mjh:JH146_0214"/>
<dbReference type="AlphaFoldDB" id="A0A076L9T6"/>
<feature type="transmembrane region" description="Helical" evidence="1">
    <location>
        <begin position="177"/>
        <end position="198"/>
    </location>
</feature>
<dbReference type="STRING" id="1301915.JH146_0214"/>
<feature type="transmembrane region" description="Helical" evidence="1">
    <location>
        <begin position="61"/>
        <end position="82"/>
    </location>
</feature>
<keyword evidence="3" id="KW-1185">Reference proteome</keyword>
<dbReference type="RefSeq" id="WP_048201271.1">
    <property type="nucleotide sequence ID" value="NZ_CP009149.1"/>
</dbReference>
<sequence>MENIIYSIYHPTVLVGFAIGILSLFAIGFQKDDLHALILTDVIECAMLIIIAGVGTDLAEALILPGLVVSLAELLAVSEVLITRKYLKSKRPKPRSYRLFEEFKLPLHTGELKYNIEMEVLKTAPRFLAIVLIIYGAILSGFTGGAVIATGLLFYALSKRALGLEISEELKTMWEGISGLSGIAWALWVIGFLGFFVFPDKWLLCLLMAGLGLVIKVGSKLGLIGYIGEVK</sequence>
<organism evidence="2 3">
    <name type="scientific">Methanocaldococcus bathoardescens</name>
    <dbReference type="NCBI Taxonomy" id="1301915"/>
    <lineage>
        <taxon>Archaea</taxon>
        <taxon>Methanobacteriati</taxon>
        <taxon>Methanobacteriota</taxon>
        <taxon>Methanomada group</taxon>
        <taxon>Methanococci</taxon>
        <taxon>Methanococcales</taxon>
        <taxon>Methanocaldococcaceae</taxon>
        <taxon>Methanocaldococcus</taxon>
    </lineage>
</organism>
<dbReference type="InterPro" id="IPR011311">
    <property type="entry name" value="Prd_NiFe_hyd_3_EhaG"/>
</dbReference>
<keyword evidence="1" id="KW-0812">Transmembrane</keyword>
<dbReference type="GeneID" id="24890805"/>
<dbReference type="HOGENOM" id="CLU_1369520_0_0_2"/>
<dbReference type="Proteomes" id="UP000028781">
    <property type="component" value="Chromosome"/>
</dbReference>
<name>A0A076L9T6_9EURY</name>
<evidence type="ECO:0000256" key="1">
    <source>
        <dbReference type="SAM" id="Phobius"/>
    </source>
</evidence>
<keyword evidence="1" id="KW-0472">Membrane</keyword>
<keyword evidence="1" id="KW-1133">Transmembrane helix</keyword>
<dbReference type="PIRSF" id="PIRSF019136">
    <property type="entry name" value="EhaG"/>
    <property type="match status" value="1"/>
</dbReference>
<dbReference type="Pfam" id="PF09878">
    <property type="entry name" value="EhaG"/>
    <property type="match status" value="1"/>
</dbReference>
<dbReference type="InterPro" id="IPR019212">
    <property type="entry name" value="EhaG-like"/>
</dbReference>
<feature type="transmembrane region" description="Helical" evidence="1">
    <location>
        <begin position="205"/>
        <end position="228"/>
    </location>
</feature>
<feature type="transmembrane region" description="Helical" evidence="1">
    <location>
        <begin position="6"/>
        <end position="29"/>
    </location>
</feature>
<proteinExistence type="predicted"/>